<name>A0A0A0F1I1_9GAMM</name>
<gene>
    <name evidence="4" type="ORF">N799_04595</name>
</gene>
<dbReference type="InterPro" id="IPR011992">
    <property type="entry name" value="EF-hand-dom_pair"/>
</dbReference>
<dbReference type="EMBL" id="AVPT01000014">
    <property type="protein sequence ID" value="KGM56385.1"/>
    <property type="molecule type" value="Genomic_DNA"/>
</dbReference>
<keyword evidence="2" id="KW-0732">Signal</keyword>
<sequence length="213" mass="22526">MGNTTAQENRMNTRTRTVLAVALGTVLIAPLAAAQSDTAQSRANARAGLQQAVEPQQALPPQVNPAEVVEQSVDPRVPTGDIADDAINAAPPPPPLQSRGATQAAGHADVVQRDVWSRLDVDGDGRISVEEGAVDADFDTGFEAMDADGDGFVTDAEFRANARLDDDADDMDDADDDRDVDRDDHTDPVEPDPMDDRDGMDDDGTGMDDADGE</sequence>
<accession>A0A0A0F1I1</accession>
<dbReference type="Gene3D" id="1.10.238.10">
    <property type="entry name" value="EF-hand"/>
    <property type="match status" value="1"/>
</dbReference>
<keyword evidence="5" id="KW-1185">Reference proteome</keyword>
<evidence type="ECO:0000313" key="4">
    <source>
        <dbReference type="EMBL" id="KGM56385.1"/>
    </source>
</evidence>
<dbReference type="Proteomes" id="UP000029989">
    <property type="component" value="Unassembled WGS sequence"/>
</dbReference>
<comment type="caution">
    <text evidence="4">The sequence shown here is derived from an EMBL/GenBank/DDBJ whole genome shotgun (WGS) entry which is preliminary data.</text>
</comment>
<evidence type="ECO:0000256" key="1">
    <source>
        <dbReference type="SAM" id="MobiDB-lite"/>
    </source>
</evidence>
<dbReference type="GO" id="GO:0005509">
    <property type="term" value="F:calcium ion binding"/>
    <property type="evidence" value="ECO:0007669"/>
    <property type="project" value="InterPro"/>
</dbReference>
<dbReference type="SUPFAM" id="SSF47473">
    <property type="entry name" value="EF-hand"/>
    <property type="match status" value="1"/>
</dbReference>
<dbReference type="PROSITE" id="PS50222">
    <property type="entry name" value="EF_HAND_2"/>
    <property type="match status" value="1"/>
</dbReference>
<feature type="domain" description="EF-hand" evidence="3">
    <location>
        <begin position="133"/>
        <end position="168"/>
    </location>
</feature>
<dbReference type="InterPro" id="IPR018247">
    <property type="entry name" value="EF_Hand_1_Ca_BS"/>
</dbReference>
<feature type="compositionally biased region" description="Acidic residues" evidence="1">
    <location>
        <begin position="166"/>
        <end position="178"/>
    </location>
</feature>
<proteinExistence type="predicted"/>
<evidence type="ECO:0000259" key="3">
    <source>
        <dbReference type="PROSITE" id="PS50222"/>
    </source>
</evidence>
<dbReference type="CDD" id="cd00051">
    <property type="entry name" value="EFh"/>
    <property type="match status" value="1"/>
</dbReference>
<feature type="chain" id="PRO_5001962750" description="EF-hand domain-containing protein" evidence="2">
    <location>
        <begin position="35"/>
        <end position="213"/>
    </location>
</feature>
<dbReference type="Pfam" id="PF13202">
    <property type="entry name" value="EF-hand_5"/>
    <property type="match status" value="2"/>
</dbReference>
<feature type="region of interest" description="Disordered" evidence="1">
    <location>
        <begin position="89"/>
        <end position="109"/>
    </location>
</feature>
<evidence type="ECO:0000256" key="2">
    <source>
        <dbReference type="SAM" id="SignalP"/>
    </source>
</evidence>
<organism evidence="4 5">
    <name type="scientific">Lysobacter arseniciresistens ZS79</name>
    <dbReference type="NCBI Taxonomy" id="913325"/>
    <lineage>
        <taxon>Bacteria</taxon>
        <taxon>Pseudomonadati</taxon>
        <taxon>Pseudomonadota</taxon>
        <taxon>Gammaproteobacteria</taxon>
        <taxon>Lysobacterales</taxon>
        <taxon>Lysobacteraceae</taxon>
        <taxon>Novilysobacter</taxon>
    </lineage>
</organism>
<feature type="region of interest" description="Disordered" evidence="1">
    <location>
        <begin position="45"/>
        <end position="67"/>
    </location>
</feature>
<dbReference type="STRING" id="913325.N799_04595"/>
<dbReference type="InterPro" id="IPR002048">
    <property type="entry name" value="EF_hand_dom"/>
</dbReference>
<protein>
    <recommendedName>
        <fullName evidence="3">EF-hand domain-containing protein</fullName>
    </recommendedName>
</protein>
<reference evidence="4 5" key="1">
    <citation type="journal article" date="2015" name="Stand. Genomic Sci.">
        <title>Genomic information of the arsenic-resistant bacterium Lysobacter arseniciresistens type strain ZS79(T) and comparison of Lysobacter draft genomes.</title>
        <authorList>
            <person name="Liu L."/>
            <person name="Zhang S."/>
            <person name="Luo M."/>
            <person name="Wang G."/>
        </authorList>
    </citation>
    <scope>NUCLEOTIDE SEQUENCE [LARGE SCALE GENOMIC DNA]</scope>
    <source>
        <strain evidence="4 5">ZS79</strain>
    </source>
</reference>
<feature type="signal peptide" evidence="2">
    <location>
        <begin position="1"/>
        <end position="34"/>
    </location>
</feature>
<evidence type="ECO:0000313" key="5">
    <source>
        <dbReference type="Proteomes" id="UP000029989"/>
    </source>
</evidence>
<feature type="compositionally biased region" description="Acidic residues" evidence="1">
    <location>
        <begin position="189"/>
        <end position="213"/>
    </location>
</feature>
<feature type="compositionally biased region" description="Basic and acidic residues" evidence="1">
    <location>
        <begin position="179"/>
        <end position="188"/>
    </location>
</feature>
<dbReference type="AlphaFoldDB" id="A0A0A0F1I1"/>
<feature type="region of interest" description="Disordered" evidence="1">
    <location>
        <begin position="161"/>
        <end position="213"/>
    </location>
</feature>
<dbReference type="PROSITE" id="PS00018">
    <property type="entry name" value="EF_HAND_1"/>
    <property type="match status" value="1"/>
</dbReference>